<evidence type="ECO:0000256" key="4">
    <source>
        <dbReference type="ARBA" id="ARBA00015108"/>
    </source>
</evidence>
<evidence type="ECO:0000313" key="11">
    <source>
        <dbReference type="EMBL" id="CAG8522195.1"/>
    </source>
</evidence>
<feature type="non-terminal residue" evidence="11">
    <location>
        <position position="486"/>
    </location>
</feature>
<evidence type="ECO:0000256" key="8">
    <source>
        <dbReference type="ARBA" id="ARBA00025268"/>
    </source>
</evidence>
<comment type="similarity">
    <text evidence="2">Belongs to the complex I LYR family. MZM1 subfamily.</text>
</comment>
<dbReference type="Proteomes" id="UP000789375">
    <property type="component" value="Unassembled WGS sequence"/>
</dbReference>
<evidence type="ECO:0000256" key="6">
    <source>
        <dbReference type="ARBA" id="ARBA00023128"/>
    </source>
</evidence>
<keyword evidence="6" id="KW-0496">Mitochondrion</keyword>
<keyword evidence="12" id="KW-1185">Reference proteome</keyword>
<dbReference type="Pfam" id="PF05347">
    <property type="entry name" value="Complex1_LYR"/>
    <property type="match status" value="1"/>
</dbReference>
<dbReference type="InterPro" id="IPR045298">
    <property type="entry name" value="Complex1_LYR_LYRM7"/>
</dbReference>
<evidence type="ECO:0000259" key="9">
    <source>
        <dbReference type="PROSITE" id="PS50097"/>
    </source>
</evidence>
<evidence type="ECO:0000256" key="3">
    <source>
        <dbReference type="ARBA" id="ARBA00011589"/>
    </source>
</evidence>
<dbReference type="PANTHER" id="PTHR46749:SF1">
    <property type="entry name" value="COMPLEX III ASSEMBLY FACTOR LYRM7"/>
    <property type="match status" value="1"/>
</dbReference>
<sequence length="486" mass="56952">MVTINNNTRYAVFRAYKQLLKVQRETFKEDTFTIKEAKRKTREEFFKNRDEIDTNKIQECINQANDVASLLQKNVAQAEIENPSEHIFKIKLHERHELGDNDSIKNPPSIKTLKRQSTGEFADVLIRVGEDYGEDTRNFQVHSIVLSARSKWFRAALSEAWHQTRKDNMILLSKPNIQPPVFEAILEYIYGGEFDPKNFQVVELIEILRAADELGLVELIKYIELYLKDNPEIICSNIVSLYEFSVRNDNFRTLHFYCSYIMEQNPSLFFLDENFALHMSKETMITLLRMSNLMMNELNVWNNLVRWGIEQVIIENSQQNQYDTLEEYNDIIKSFTHEDFIKFAELLQPCIMLINFIDFTSLDYEQLVEPFINAIGRNDLNRIKRLISMNDDEISVKYSELLNPERAAELSIIISNMYNDIESIGLCDFKLLLRGSRDGMTVNAFTSRCCGKGPTVILARDKFNKHLYGAYYANRWDHPNYHDKVD</sequence>
<dbReference type="InterPro" id="IPR000210">
    <property type="entry name" value="BTB/POZ_dom"/>
</dbReference>
<evidence type="ECO:0000256" key="2">
    <source>
        <dbReference type="ARBA" id="ARBA00009949"/>
    </source>
</evidence>
<evidence type="ECO:0000256" key="1">
    <source>
        <dbReference type="ARBA" id="ARBA00004305"/>
    </source>
</evidence>
<keyword evidence="5" id="KW-0809">Transit peptide</keyword>
<dbReference type="AlphaFoldDB" id="A0A9N9FBA8"/>
<reference evidence="11" key="1">
    <citation type="submission" date="2021-06" db="EMBL/GenBank/DDBJ databases">
        <authorList>
            <person name="Kallberg Y."/>
            <person name="Tangrot J."/>
            <person name="Rosling A."/>
        </authorList>
    </citation>
    <scope>NUCLEOTIDE SEQUENCE</scope>
    <source>
        <strain evidence="11">87-6 pot B 2015</strain>
    </source>
</reference>
<dbReference type="Gene3D" id="3.30.710.10">
    <property type="entry name" value="Potassium Channel Kv1.1, Chain A"/>
    <property type="match status" value="1"/>
</dbReference>
<dbReference type="InterPro" id="IPR050435">
    <property type="entry name" value="MZM1/LYRM7"/>
</dbReference>
<dbReference type="InterPro" id="IPR006571">
    <property type="entry name" value="TLDc_dom"/>
</dbReference>
<dbReference type="SMART" id="SM00225">
    <property type="entry name" value="BTB"/>
    <property type="match status" value="1"/>
</dbReference>
<gene>
    <name evidence="11" type="ORF">FMOSSE_LOCUS5088</name>
</gene>
<keyword evidence="7" id="KW-0143">Chaperone</keyword>
<dbReference type="GO" id="GO:0005759">
    <property type="term" value="C:mitochondrial matrix"/>
    <property type="evidence" value="ECO:0007669"/>
    <property type="project" value="UniProtKB-SubCell"/>
</dbReference>
<dbReference type="CDD" id="cd18186">
    <property type="entry name" value="BTB_POZ_ZBTB_KLHL-like"/>
    <property type="match status" value="1"/>
</dbReference>
<evidence type="ECO:0000313" key="12">
    <source>
        <dbReference type="Proteomes" id="UP000789375"/>
    </source>
</evidence>
<evidence type="ECO:0000259" key="10">
    <source>
        <dbReference type="PROSITE" id="PS51886"/>
    </source>
</evidence>
<dbReference type="Pfam" id="PF07534">
    <property type="entry name" value="TLD"/>
    <property type="match status" value="1"/>
</dbReference>
<dbReference type="Pfam" id="PF00651">
    <property type="entry name" value="BTB"/>
    <property type="match status" value="1"/>
</dbReference>
<feature type="domain" description="TLDc" evidence="10">
    <location>
        <begin position="400"/>
        <end position="486"/>
    </location>
</feature>
<dbReference type="PROSITE" id="PS50097">
    <property type="entry name" value="BTB"/>
    <property type="match status" value="1"/>
</dbReference>
<feature type="domain" description="BTB" evidence="9">
    <location>
        <begin position="122"/>
        <end position="198"/>
    </location>
</feature>
<dbReference type="EMBL" id="CAJVPP010000921">
    <property type="protein sequence ID" value="CAG8522195.1"/>
    <property type="molecule type" value="Genomic_DNA"/>
</dbReference>
<dbReference type="InterPro" id="IPR011333">
    <property type="entry name" value="SKP1/BTB/POZ_sf"/>
</dbReference>
<dbReference type="PROSITE" id="PS51886">
    <property type="entry name" value="TLDC"/>
    <property type="match status" value="1"/>
</dbReference>
<dbReference type="SUPFAM" id="SSF54695">
    <property type="entry name" value="POZ domain"/>
    <property type="match status" value="1"/>
</dbReference>
<accession>A0A9N9FBA8</accession>
<proteinExistence type="inferred from homology"/>
<evidence type="ECO:0000256" key="7">
    <source>
        <dbReference type="ARBA" id="ARBA00023186"/>
    </source>
</evidence>
<dbReference type="GO" id="GO:0034551">
    <property type="term" value="P:mitochondrial respiratory chain complex III assembly"/>
    <property type="evidence" value="ECO:0007669"/>
    <property type="project" value="InterPro"/>
</dbReference>
<dbReference type="CDD" id="cd20267">
    <property type="entry name" value="Complex1_LYR_LYRM7"/>
    <property type="match status" value="1"/>
</dbReference>
<name>A0A9N9FBA8_FUNMO</name>
<comment type="subcellular location">
    <subcellularLocation>
        <location evidence="1">Mitochondrion matrix</location>
    </subcellularLocation>
</comment>
<organism evidence="11 12">
    <name type="scientific">Funneliformis mosseae</name>
    <name type="common">Endomycorrhizal fungus</name>
    <name type="synonym">Glomus mosseae</name>
    <dbReference type="NCBI Taxonomy" id="27381"/>
    <lineage>
        <taxon>Eukaryota</taxon>
        <taxon>Fungi</taxon>
        <taxon>Fungi incertae sedis</taxon>
        <taxon>Mucoromycota</taxon>
        <taxon>Glomeromycotina</taxon>
        <taxon>Glomeromycetes</taxon>
        <taxon>Glomerales</taxon>
        <taxon>Glomeraceae</taxon>
        <taxon>Funneliformis</taxon>
    </lineage>
</organism>
<dbReference type="GO" id="GO:0044183">
    <property type="term" value="F:protein folding chaperone"/>
    <property type="evidence" value="ECO:0007669"/>
    <property type="project" value="TreeGrafter"/>
</dbReference>
<comment type="function">
    <text evidence="8">Assembly factor required for Rieske Fe-S protein RIP1 incorporation into the cytochrome b-c1 (CIII) complex. Functions as a chaperone, binding to this subunit within the mitochondrial matrix and stabilizing it prior to its translocation and insertion into the late CIII dimeric intermediate within the mitochondrial inner membrane. Modulates the mitochondrial matrix zinc pool.</text>
</comment>
<comment type="caution">
    <text evidence="11">The sequence shown here is derived from an EMBL/GenBank/DDBJ whole genome shotgun (WGS) entry which is preliminary data.</text>
</comment>
<dbReference type="PANTHER" id="PTHR46749">
    <property type="entry name" value="COMPLEX III ASSEMBLY FACTOR LYRM7"/>
    <property type="match status" value="1"/>
</dbReference>
<dbReference type="InterPro" id="IPR008011">
    <property type="entry name" value="Complex1_LYR_dom"/>
</dbReference>
<protein>
    <recommendedName>
        <fullName evidence="4">Mitochondrial zinc maintenance protein 1, mitochondrial</fullName>
    </recommendedName>
</protein>
<evidence type="ECO:0000256" key="5">
    <source>
        <dbReference type="ARBA" id="ARBA00022946"/>
    </source>
</evidence>
<comment type="subunit">
    <text evidence="3">Interacts with RIP1.</text>
</comment>